<evidence type="ECO:0000313" key="10">
    <source>
        <dbReference type="EMBL" id="MDX3025946.1"/>
    </source>
</evidence>
<dbReference type="SUPFAM" id="SSF90123">
    <property type="entry name" value="ABC transporter transmembrane region"/>
    <property type="match status" value="1"/>
</dbReference>
<reference evidence="10 11" key="1">
    <citation type="journal article" date="2023" name="Microb. Genom.">
        <title>Mesoterricola silvestris gen. nov., sp. nov., Mesoterricola sediminis sp. nov., Geothrix oryzae sp. nov., Geothrix edaphica sp. nov., Geothrix rubra sp. nov., and Geothrix limicola sp. nov., six novel members of Acidobacteriota isolated from soils.</title>
        <authorList>
            <person name="Weisberg A.J."/>
            <person name="Pearce E."/>
            <person name="Kramer C.G."/>
            <person name="Chang J.H."/>
            <person name="Clarke C.R."/>
        </authorList>
    </citation>
    <scope>NUCLEOTIDE SEQUENCE [LARGE SCALE GENOMIC DNA]</scope>
    <source>
        <strain evidence="10 11">NB05-1H</strain>
    </source>
</reference>
<dbReference type="GO" id="GO:0005524">
    <property type="term" value="F:ATP binding"/>
    <property type="evidence" value="ECO:0007669"/>
    <property type="project" value="UniProtKB-KW"/>
</dbReference>
<evidence type="ECO:0000256" key="7">
    <source>
        <dbReference type="SAM" id="Phobius"/>
    </source>
</evidence>
<organism evidence="10 11">
    <name type="scientific">Streptomyces acidiscabies</name>
    <dbReference type="NCBI Taxonomy" id="42234"/>
    <lineage>
        <taxon>Bacteria</taxon>
        <taxon>Bacillati</taxon>
        <taxon>Actinomycetota</taxon>
        <taxon>Actinomycetes</taxon>
        <taxon>Kitasatosporales</taxon>
        <taxon>Streptomycetaceae</taxon>
        <taxon>Streptomyces</taxon>
    </lineage>
</organism>
<evidence type="ECO:0000256" key="1">
    <source>
        <dbReference type="ARBA" id="ARBA00004651"/>
    </source>
</evidence>
<feature type="transmembrane region" description="Helical" evidence="7">
    <location>
        <begin position="65"/>
        <end position="90"/>
    </location>
</feature>
<name>A0ABU4MCU3_9ACTN</name>
<dbReference type="InterPro" id="IPR003439">
    <property type="entry name" value="ABC_transporter-like_ATP-bd"/>
</dbReference>
<dbReference type="Gene3D" id="3.40.50.300">
    <property type="entry name" value="P-loop containing nucleotide triphosphate hydrolases"/>
    <property type="match status" value="1"/>
</dbReference>
<keyword evidence="3" id="KW-0547">Nucleotide-binding</keyword>
<dbReference type="InterPro" id="IPR017871">
    <property type="entry name" value="ABC_transporter-like_CS"/>
</dbReference>
<keyword evidence="2 7" id="KW-0812">Transmembrane</keyword>
<comment type="subcellular location">
    <subcellularLocation>
        <location evidence="1">Cell membrane</location>
        <topology evidence="1">Multi-pass membrane protein</topology>
    </subcellularLocation>
</comment>
<dbReference type="InterPro" id="IPR039421">
    <property type="entry name" value="Type_1_exporter"/>
</dbReference>
<keyword evidence="11" id="KW-1185">Reference proteome</keyword>
<comment type="caution">
    <text evidence="10">The sequence shown here is derived from an EMBL/GenBank/DDBJ whole genome shotgun (WGS) entry which is preliminary data.</text>
</comment>
<dbReference type="PROSITE" id="PS00211">
    <property type="entry name" value="ABC_TRANSPORTER_1"/>
    <property type="match status" value="1"/>
</dbReference>
<feature type="domain" description="Cyclic nucleotide-binding" evidence="8">
    <location>
        <begin position="553"/>
        <end position="597"/>
    </location>
</feature>
<dbReference type="Proteomes" id="UP001272987">
    <property type="component" value="Unassembled WGS sequence"/>
</dbReference>
<evidence type="ECO:0000256" key="2">
    <source>
        <dbReference type="ARBA" id="ARBA00022692"/>
    </source>
</evidence>
<dbReference type="Pfam" id="PF00005">
    <property type="entry name" value="ABC_tran"/>
    <property type="match status" value="1"/>
</dbReference>
<proteinExistence type="predicted"/>
<dbReference type="InterPro" id="IPR003593">
    <property type="entry name" value="AAA+_ATPase"/>
</dbReference>
<feature type="domain" description="ABC transporter" evidence="9">
    <location>
        <begin position="347"/>
        <end position="586"/>
    </location>
</feature>
<dbReference type="PROSITE" id="PS50893">
    <property type="entry name" value="ABC_TRANSPORTER_2"/>
    <property type="match status" value="1"/>
</dbReference>
<dbReference type="Gene3D" id="1.20.1560.10">
    <property type="entry name" value="ABC transporter type 1, transmembrane domain"/>
    <property type="match status" value="1"/>
</dbReference>
<dbReference type="InterPro" id="IPR027417">
    <property type="entry name" value="P-loop_NTPase"/>
</dbReference>
<evidence type="ECO:0000313" key="11">
    <source>
        <dbReference type="Proteomes" id="UP001272987"/>
    </source>
</evidence>
<feature type="transmembrane region" description="Helical" evidence="7">
    <location>
        <begin position="296"/>
        <end position="316"/>
    </location>
</feature>
<dbReference type="EMBL" id="JARAWP010000061">
    <property type="protein sequence ID" value="MDX3025946.1"/>
    <property type="molecule type" value="Genomic_DNA"/>
</dbReference>
<evidence type="ECO:0000259" key="8">
    <source>
        <dbReference type="PROSITE" id="PS50042"/>
    </source>
</evidence>
<feature type="transmembrane region" description="Helical" evidence="7">
    <location>
        <begin position="253"/>
        <end position="276"/>
    </location>
</feature>
<gene>
    <name evidence="10" type="ORF">PV666_50060</name>
</gene>
<feature type="transmembrane region" description="Helical" evidence="7">
    <location>
        <begin position="143"/>
        <end position="160"/>
    </location>
</feature>
<accession>A0ABU4MCU3</accession>
<dbReference type="RefSeq" id="WP_319167764.1">
    <property type="nucleotide sequence ID" value="NZ_JARAWP010000061.1"/>
</dbReference>
<dbReference type="CDD" id="cd03228">
    <property type="entry name" value="ABCC_MRP_Like"/>
    <property type="match status" value="1"/>
</dbReference>
<protein>
    <submittedName>
        <fullName evidence="10">ATP-binding cassette domain-containing protein</fullName>
    </submittedName>
</protein>
<dbReference type="SMART" id="SM00382">
    <property type="entry name" value="AAA"/>
    <property type="match status" value="1"/>
</dbReference>
<evidence type="ECO:0000256" key="3">
    <source>
        <dbReference type="ARBA" id="ARBA00022741"/>
    </source>
</evidence>
<evidence type="ECO:0000259" key="9">
    <source>
        <dbReference type="PROSITE" id="PS50893"/>
    </source>
</evidence>
<dbReference type="PANTHER" id="PTHR43394">
    <property type="entry name" value="ATP-DEPENDENT PERMEASE MDL1, MITOCHONDRIAL"/>
    <property type="match status" value="1"/>
</dbReference>
<keyword evidence="6 7" id="KW-0472">Membrane</keyword>
<dbReference type="InterPro" id="IPR000595">
    <property type="entry name" value="cNMP-bd_dom"/>
</dbReference>
<keyword evidence="5 7" id="KW-1133">Transmembrane helix</keyword>
<dbReference type="SUPFAM" id="SSF52540">
    <property type="entry name" value="P-loop containing nucleoside triphosphate hydrolases"/>
    <property type="match status" value="1"/>
</dbReference>
<evidence type="ECO:0000256" key="4">
    <source>
        <dbReference type="ARBA" id="ARBA00022840"/>
    </source>
</evidence>
<dbReference type="PANTHER" id="PTHR43394:SF1">
    <property type="entry name" value="ATP-BINDING CASSETTE SUB-FAMILY B MEMBER 10, MITOCHONDRIAL"/>
    <property type="match status" value="1"/>
</dbReference>
<sequence length="597" mass="63877">MRRQLPRLVSRVFVLAWRVDRRETLVLLVCQVVSGLLTALGLLATASALTAVVAAASDPSRVFGAVPSVLVLAGAAGVRALLALVIRALVERLEPRIYQEAGLRLMYAGSGTEMAVYDDPGFADRYEQAERGVEEAQAALGQAQYLVSAVAGLVAAGAVVGALYPLLLVLLAASAVPRVWAALRAERITYVSMAEMSRDRRVLYVLRWWLVGSDQADQVRTDTVAPVLLEQYRRAGLRVRATTDRAVAARMRVGVVGALVSGAGAGVLWAAVLGLLASGRISTAVAGTAVVAVREAGLAVQSLVVQGGALMLSGYFMDDWERFVREADAQRVERTRGRLVPGRPARIVLEDVVFRYPGAEADTLRGVDFEVRAGEVVAVVGENGSGKSTLMKLLCGLNLPTGGTARWDGVDVREYDPEALWRLCGVVPQGFARWPMSARENITLGQPWDDGDAAVWRAAKASGADEVITRLRSGLDTLLAKSMWGGEALSSGQWQRIALARALHRGRGLLVLDEPTSDMDPRGEHAVFQQLRDAADGAAVVLVTHNLENTKVADRIYVMDGGRVVECGTWDTLSRGGRFGELLALRADRPSAAGTAL</sequence>
<dbReference type="InterPro" id="IPR036640">
    <property type="entry name" value="ABC1_TM_sf"/>
</dbReference>
<dbReference type="PROSITE" id="PS50042">
    <property type="entry name" value="CNMP_BINDING_3"/>
    <property type="match status" value="1"/>
</dbReference>
<keyword evidence="4 10" id="KW-0067">ATP-binding</keyword>
<evidence type="ECO:0000256" key="5">
    <source>
        <dbReference type="ARBA" id="ARBA00022989"/>
    </source>
</evidence>
<evidence type="ECO:0000256" key="6">
    <source>
        <dbReference type="ARBA" id="ARBA00023136"/>
    </source>
</evidence>